<reference evidence="5" key="1">
    <citation type="journal article" date="2019" name="Int. J. Syst. Evol. Microbiol.">
        <title>The Global Catalogue of Microorganisms (GCM) 10K type strain sequencing project: providing services to taxonomists for standard genome sequencing and annotation.</title>
        <authorList>
            <consortium name="The Broad Institute Genomics Platform"/>
            <consortium name="The Broad Institute Genome Sequencing Center for Infectious Disease"/>
            <person name="Wu L."/>
            <person name="Ma J."/>
        </authorList>
    </citation>
    <scope>NUCLEOTIDE SEQUENCE [LARGE SCALE GENOMIC DNA]</scope>
    <source>
        <strain evidence="5">CGMCC 1.1927</strain>
    </source>
</reference>
<feature type="DNA-binding region" description="H-T-H motif" evidence="2">
    <location>
        <begin position="30"/>
        <end position="49"/>
    </location>
</feature>
<organism evidence="4 5">
    <name type="scientific">Pseudarthrobacter polychromogenes</name>
    <dbReference type="NCBI Taxonomy" id="1676"/>
    <lineage>
        <taxon>Bacteria</taxon>
        <taxon>Bacillati</taxon>
        <taxon>Actinomycetota</taxon>
        <taxon>Actinomycetes</taxon>
        <taxon>Micrococcales</taxon>
        <taxon>Micrococcaceae</taxon>
        <taxon>Pseudarthrobacter</taxon>
    </lineage>
</organism>
<name>A0ABQ1XD60_9MICC</name>
<protein>
    <recommendedName>
        <fullName evidence="3">HTH tetR-type domain-containing protein</fullName>
    </recommendedName>
</protein>
<evidence type="ECO:0000256" key="2">
    <source>
        <dbReference type="PROSITE-ProRule" id="PRU00335"/>
    </source>
</evidence>
<dbReference type="SUPFAM" id="SSF46689">
    <property type="entry name" value="Homeodomain-like"/>
    <property type="match status" value="1"/>
</dbReference>
<sequence length="201" mass="23280">MARPTRHERKAELLAAILDYLMDKTLAELTFRSLADGLGMSAYVLVYHFGSRDQLINDIVVSIESRLDRMRNTDVRDIDRAAWRDFLLDSWQWTMAQRNRHLTRLEFEATAQDIVAAEPRGTSQEHFRMLHHKTRDWLMVQGIPEEFADTDARLFTSTFYGLQFDFVVMNEPEAATKAFELMLTVFFNNLEARLAASGQDG</sequence>
<dbReference type="EMBL" id="BMKU01000003">
    <property type="protein sequence ID" value="GGG91152.1"/>
    <property type="molecule type" value="Genomic_DNA"/>
</dbReference>
<keyword evidence="5" id="KW-1185">Reference proteome</keyword>
<dbReference type="PROSITE" id="PS50977">
    <property type="entry name" value="HTH_TETR_2"/>
    <property type="match status" value="1"/>
</dbReference>
<dbReference type="RefSeq" id="WP_188809536.1">
    <property type="nucleotide sequence ID" value="NZ_BAAAWV010000001.1"/>
</dbReference>
<dbReference type="Proteomes" id="UP000596938">
    <property type="component" value="Unassembled WGS sequence"/>
</dbReference>
<evidence type="ECO:0000256" key="1">
    <source>
        <dbReference type="ARBA" id="ARBA00023125"/>
    </source>
</evidence>
<proteinExistence type="predicted"/>
<feature type="domain" description="HTH tetR-type" evidence="3">
    <location>
        <begin position="7"/>
        <end position="67"/>
    </location>
</feature>
<evidence type="ECO:0000313" key="5">
    <source>
        <dbReference type="Proteomes" id="UP000596938"/>
    </source>
</evidence>
<gene>
    <name evidence="4" type="ORF">GCM10011577_12120</name>
</gene>
<dbReference type="InterPro" id="IPR001647">
    <property type="entry name" value="HTH_TetR"/>
</dbReference>
<dbReference type="InterPro" id="IPR009057">
    <property type="entry name" value="Homeodomain-like_sf"/>
</dbReference>
<keyword evidence="1 2" id="KW-0238">DNA-binding</keyword>
<evidence type="ECO:0000313" key="4">
    <source>
        <dbReference type="EMBL" id="GGG91152.1"/>
    </source>
</evidence>
<accession>A0ABQ1XD60</accession>
<dbReference type="Gene3D" id="1.10.357.10">
    <property type="entry name" value="Tetracycline Repressor, domain 2"/>
    <property type="match status" value="1"/>
</dbReference>
<evidence type="ECO:0000259" key="3">
    <source>
        <dbReference type="PROSITE" id="PS50977"/>
    </source>
</evidence>
<comment type="caution">
    <text evidence="4">The sequence shown here is derived from an EMBL/GenBank/DDBJ whole genome shotgun (WGS) entry which is preliminary data.</text>
</comment>